<dbReference type="PANTHER" id="PTHR35478">
    <property type="entry name" value="ZINC FINGER FYVE DOMAIN PROTEIN"/>
    <property type="match status" value="1"/>
</dbReference>
<reference evidence="3 4" key="1">
    <citation type="journal article" date="2021" name="Nat. Plants">
        <title>The Taxus genome provides insights into paclitaxel biosynthesis.</title>
        <authorList>
            <person name="Xiong X."/>
            <person name="Gou J."/>
            <person name="Liao Q."/>
            <person name="Li Y."/>
            <person name="Zhou Q."/>
            <person name="Bi G."/>
            <person name="Li C."/>
            <person name="Du R."/>
            <person name="Wang X."/>
            <person name="Sun T."/>
            <person name="Guo L."/>
            <person name="Liang H."/>
            <person name="Lu P."/>
            <person name="Wu Y."/>
            <person name="Zhang Z."/>
            <person name="Ro D.K."/>
            <person name="Shang Y."/>
            <person name="Huang S."/>
            <person name="Yan J."/>
        </authorList>
    </citation>
    <scope>NUCLEOTIDE SEQUENCE [LARGE SCALE GENOMIC DNA]</scope>
    <source>
        <strain evidence="3">Ta-2019</strain>
    </source>
</reference>
<evidence type="ECO:0000313" key="3">
    <source>
        <dbReference type="EMBL" id="KAH9314131.1"/>
    </source>
</evidence>
<proteinExistence type="predicted"/>
<sequence>MHFEEGLSARHKSKSIPKLGRSKSASEKLTEEELVKFSARVGIQMDVVRCFSDAEFPPWKHSLFGNPNDSETFRRRCEISETVVERNFDLAFQIIYEFNLPAVHIYAGVAASLAERKRGNQLTEFLRNIKGTIDEDDWDQVLGAAINVFANRHRERPDKLIDMLSSSHRIHRMEELGFWIEHATRASGEHGAVRWQLAKEFNEVVQLDFLSHHLAEQCMEELLFRSGPQEVSLEKGLFEEAQRFVGFLLSQDVKAFSALKKAPSPVTLKPFPVVALVTSFISGVIPKVEDLVVNLVFLQAPASQTDLFSSGPAILDGPSVRLERIKINVSFLVGDPFQITEILLWESVVIRSFGPRFFS</sequence>
<dbReference type="AlphaFoldDB" id="A0AA38G1J3"/>
<evidence type="ECO:0000259" key="2">
    <source>
        <dbReference type="Pfam" id="PF25569"/>
    </source>
</evidence>
<organism evidence="3 4">
    <name type="scientific">Taxus chinensis</name>
    <name type="common">Chinese yew</name>
    <name type="synonym">Taxus wallichiana var. chinensis</name>
    <dbReference type="NCBI Taxonomy" id="29808"/>
    <lineage>
        <taxon>Eukaryota</taxon>
        <taxon>Viridiplantae</taxon>
        <taxon>Streptophyta</taxon>
        <taxon>Embryophyta</taxon>
        <taxon>Tracheophyta</taxon>
        <taxon>Spermatophyta</taxon>
        <taxon>Pinopsida</taxon>
        <taxon>Pinidae</taxon>
        <taxon>Conifers II</taxon>
        <taxon>Cupressales</taxon>
        <taxon>Taxaceae</taxon>
        <taxon>Taxus</taxon>
    </lineage>
</organism>
<protein>
    <recommendedName>
        <fullName evidence="2">ZFYVE26-like TPR repeats domain-containing protein</fullName>
    </recommendedName>
</protein>
<name>A0AA38G1J3_TAXCH</name>
<gene>
    <name evidence="3" type="ORF">KI387_022758</name>
</gene>
<evidence type="ECO:0000313" key="4">
    <source>
        <dbReference type="Proteomes" id="UP000824469"/>
    </source>
</evidence>
<accession>A0AA38G1J3</accession>
<feature type="domain" description="ZFYVE26-like TPR repeats" evidence="2">
    <location>
        <begin position="101"/>
        <end position="168"/>
    </location>
</feature>
<feature type="region of interest" description="Disordered" evidence="1">
    <location>
        <begin position="1"/>
        <end position="24"/>
    </location>
</feature>
<keyword evidence="4" id="KW-1185">Reference proteome</keyword>
<dbReference type="Proteomes" id="UP000824469">
    <property type="component" value="Unassembled WGS sequence"/>
</dbReference>
<dbReference type="Pfam" id="PF25569">
    <property type="entry name" value="TPR_ZFYVE26"/>
    <property type="match status" value="1"/>
</dbReference>
<evidence type="ECO:0000256" key="1">
    <source>
        <dbReference type="SAM" id="MobiDB-lite"/>
    </source>
</evidence>
<comment type="caution">
    <text evidence="3">The sequence shown here is derived from an EMBL/GenBank/DDBJ whole genome shotgun (WGS) entry which is preliminary data.</text>
</comment>
<dbReference type="PANTHER" id="PTHR35478:SF1">
    <property type="entry name" value="ZINC FINGER FYVE DOMAIN-CONTAINING PROTEIN 26"/>
    <property type="match status" value="1"/>
</dbReference>
<dbReference type="EMBL" id="JAHRHJ020000005">
    <property type="protein sequence ID" value="KAH9314131.1"/>
    <property type="molecule type" value="Genomic_DNA"/>
</dbReference>
<dbReference type="InterPro" id="IPR057946">
    <property type="entry name" value="TPR_ZFYVE26"/>
</dbReference>